<evidence type="ECO:0000313" key="1">
    <source>
        <dbReference type="EMBL" id="BAP25620.1"/>
    </source>
</evidence>
<dbReference type="EMBL" id="AB855771">
    <property type="protein sequence ID" value="BAP25620.1"/>
    <property type="molecule type" value="Genomic_DNA"/>
</dbReference>
<proteinExistence type="predicted"/>
<keyword evidence="1" id="KW-0614">Plasmid</keyword>
<geneLocation type="plasmid" evidence="1">
    <name>pCB111</name>
</geneLocation>
<dbReference type="AlphaFoldDB" id="A0A077K7Q3"/>
<reference evidence="1" key="1">
    <citation type="submission" date="2013-09" db="EMBL/GenBank/DDBJ databases">
        <title>Analysis of type B2 neurotoxin-encoding plasmid in Clostridium botulinum.</title>
        <authorList>
            <person name="Hosomi K."/>
            <person name="Sakaguchi Y."/>
            <person name="Gotoh K."/>
            <person name="Nakamura K."/>
            <person name="Kohda T."/>
            <person name="Mukamoto M."/>
            <person name="Iida T."/>
            <person name="Kozaki S."/>
        </authorList>
    </citation>
    <scope>NUCLEOTIDE SEQUENCE</scope>
    <source>
        <strain evidence="1">111</strain>
        <plasmid evidence="1">pCB111</plasmid>
    </source>
</reference>
<name>A0A077K7Q3_CLOBO</name>
<sequence>MRYKIWDKLNGSYLDLTKYCVNGYGDVMTIGGQVFMNQQDFEVKVEDE</sequence>
<accession>A0A077K7Q3</accession>
<organism evidence="1">
    <name type="scientific">Clostridium botulinum</name>
    <dbReference type="NCBI Taxonomy" id="1491"/>
    <lineage>
        <taxon>Bacteria</taxon>
        <taxon>Bacillati</taxon>
        <taxon>Bacillota</taxon>
        <taxon>Clostridia</taxon>
        <taxon>Eubacteriales</taxon>
        <taxon>Clostridiaceae</taxon>
        <taxon>Clostridium</taxon>
    </lineage>
</organism>
<protein>
    <submittedName>
        <fullName evidence="1">Uncharacterized protein</fullName>
    </submittedName>
</protein>